<dbReference type="EMBL" id="BQXU01000017">
    <property type="protein sequence ID" value="GKT46904.1"/>
    <property type="molecule type" value="Genomic_DNA"/>
</dbReference>
<organism evidence="2 3">
    <name type="scientific">Colletotrichum spaethianum</name>
    <dbReference type="NCBI Taxonomy" id="700344"/>
    <lineage>
        <taxon>Eukaryota</taxon>
        <taxon>Fungi</taxon>
        <taxon>Dikarya</taxon>
        <taxon>Ascomycota</taxon>
        <taxon>Pezizomycotina</taxon>
        <taxon>Sordariomycetes</taxon>
        <taxon>Hypocreomycetidae</taxon>
        <taxon>Glomerellales</taxon>
        <taxon>Glomerellaceae</taxon>
        <taxon>Colletotrichum</taxon>
        <taxon>Colletotrichum spaethianum species complex</taxon>
    </lineage>
</organism>
<sequence>MQLQETRRQAGYDDDDNIDDDSEAPLTKTFVPNLPATSDMVNNIDWYVLNDTLACIGNVFGNNENSTLGNSGIGIVNDTNMNCFGNSNIASDGPTSGDSSVHSNRMITIDNSGKRSSNNNHIIDTHAIWTIVTNALPYSLLTVMKWFCLFDWSLNICARPTQSASSHAL</sequence>
<evidence type="ECO:0000313" key="2">
    <source>
        <dbReference type="EMBL" id="GKT46904.1"/>
    </source>
</evidence>
<dbReference type="AlphaFoldDB" id="A0AA37LIJ4"/>
<dbReference type="RefSeq" id="XP_049129254.1">
    <property type="nucleotide sequence ID" value="XM_049273297.1"/>
</dbReference>
<gene>
    <name evidence="2" type="ORF">ColSpa_07085</name>
</gene>
<accession>A0AA37LIJ4</accession>
<evidence type="ECO:0000256" key="1">
    <source>
        <dbReference type="SAM" id="MobiDB-lite"/>
    </source>
</evidence>
<proteinExistence type="predicted"/>
<dbReference type="Proteomes" id="UP001055115">
    <property type="component" value="Unassembled WGS sequence"/>
</dbReference>
<feature type="region of interest" description="Disordered" evidence="1">
    <location>
        <begin position="1"/>
        <end position="30"/>
    </location>
</feature>
<reference evidence="2 3" key="1">
    <citation type="submission" date="2022-03" db="EMBL/GenBank/DDBJ databases">
        <title>Genome data of Colletotrichum spp.</title>
        <authorList>
            <person name="Utami Y.D."/>
            <person name="Hiruma K."/>
        </authorList>
    </citation>
    <scope>NUCLEOTIDE SEQUENCE [LARGE SCALE GENOMIC DNA]</scope>
    <source>
        <strain evidence="2 3">MAFF 239500</strain>
    </source>
</reference>
<dbReference type="GeneID" id="73327887"/>
<feature type="compositionally biased region" description="Basic and acidic residues" evidence="1">
    <location>
        <begin position="1"/>
        <end position="11"/>
    </location>
</feature>
<feature type="compositionally biased region" description="Acidic residues" evidence="1">
    <location>
        <begin position="12"/>
        <end position="23"/>
    </location>
</feature>
<name>A0AA37LIJ4_9PEZI</name>
<protein>
    <submittedName>
        <fullName evidence="2">Uncharacterized protein</fullName>
    </submittedName>
</protein>
<keyword evidence="3" id="KW-1185">Reference proteome</keyword>
<comment type="caution">
    <text evidence="2">The sequence shown here is derived from an EMBL/GenBank/DDBJ whole genome shotgun (WGS) entry which is preliminary data.</text>
</comment>
<evidence type="ECO:0000313" key="3">
    <source>
        <dbReference type="Proteomes" id="UP001055115"/>
    </source>
</evidence>